<accession>A0A939TRP5</accession>
<dbReference type="PANTHER" id="PTHR43377">
    <property type="entry name" value="BILIVERDIN REDUCTASE A"/>
    <property type="match status" value="1"/>
</dbReference>
<sequence>MESKTPGTFAIVGDGYRAGLIARVVSRLTPGALRLTGLATRRPERVPGLEAEYGVRVWSDVDALAAECDADFVFVAVQGDKAPDVVAQLVAAGKPVLVETPPAPDVPGLVGLHELVGRGAVIQVAEQYHLEPLVSAQLAVGASGLLGDVKQADIAIAHEYHGISVLRRALGVGFEPVTIRALRHLAPVVWGPDRAGDPQRERVATSSRTLAWLEWGERLGVYDFDDQQYRSWVRTPRVQLRGSHGELRDTTVRRQADGAPVRSEITRLDAGGPHNHEGMHFRGYQLDGRWLERNELAPARLAEDEIGIARALLGMRDHVHGGAPIYSLADAAQDHYLGLLIREAVATGEPVRSERMPWAH</sequence>
<organism evidence="3 4">
    <name type="scientific">Microbacterium stercoris</name>
    <dbReference type="NCBI Taxonomy" id="2820289"/>
    <lineage>
        <taxon>Bacteria</taxon>
        <taxon>Bacillati</taxon>
        <taxon>Actinomycetota</taxon>
        <taxon>Actinomycetes</taxon>
        <taxon>Micrococcales</taxon>
        <taxon>Microbacteriaceae</taxon>
        <taxon>Microbacterium</taxon>
    </lineage>
</organism>
<evidence type="ECO:0000313" key="2">
    <source>
        <dbReference type="EMBL" id="MBO3662374.1"/>
    </source>
</evidence>
<evidence type="ECO:0000259" key="1">
    <source>
        <dbReference type="Pfam" id="PF01408"/>
    </source>
</evidence>
<comment type="caution">
    <text evidence="3">The sequence shown here is derived from an EMBL/GenBank/DDBJ whole genome shotgun (WGS) entry which is preliminary data.</text>
</comment>
<dbReference type="Proteomes" id="UP000680132">
    <property type="component" value="Unassembled WGS sequence"/>
</dbReference>
<evidence type="ECO:0000313" key="3">
    <source>
        <dbReference type="EMBL" id="MBO3664366.1"/>
    </source>
</evidence>
<dbReference type="GO" id="GO:0000166">
    <property type="term" value="F:nucleotide binding"/>
    <property type="evidence" value="ECO:0007669"/>
    <property type="project" value="InterPro"/>
</dbReference>
<dbReference type="InterPro" id="IPR000683">
    <property type="entry name" value="Gfo/Idh/MocA-like_OxRdtase_N"/>
</dbReference>
<proteinExistence type="predicted"/>
<dbReference type="InterPro" id="IPR051450">
    <property type="entry name" value="Gfo/Idh/MocA_Oxidoreductases"/>
</dbReference>
<dbReference type="EMBL" id="JAGFOA010000005">
    <property type="protein sequence ID" value="MBO3664366.1"/>
    <property type="molecule type" value="Genomic_DNA"/>
</dbReference>
<reference evidence="3" key="1">
    <citation type="submission" date="2021-03" db="EMBL/GenBank/DDBJ databases">
        <title>Microbacterium sp. nov., a novel actinobacterium isolated from cow dung.</title>
        <authorList>
            <person name="Zhang L."/>
        </authorList>
    </citation>
    <scope>NUCLEOTIDE SEQUENCE</scope>
    <source>
        <strain evidence="3">NEAU-LLB</strain>
    </source>
</reference>
<name>A0A939TRP5_9MICO</name>
<dbReference type="Pfam" id="PF01408">
    <property type="entry name" value="GFO_IDH_MocA"/>
    <property type="match status" value="1"/>
</dbReference>
<feature type="domain" description="Gfo/Idh/MocA-like oxidoreductase N-terminal" evidence="1">
    <location>
        <begin position="9"/>
        <end position="109"/>
    </location>
</feature>
<dbReference type="Gene3D" id="3.40.50.720">
    <property type="entry name" value="NAD(P)-binding Rossmann-like Domain"/>
    <property type="match status" value="1"/>
</dbReference>
<dbReference type="PANTHER" id="PTHR43377:SF1">
    <property type="entry name" value="BILIVERDIN REDUCTASE A"/>
    <property type="match status" value="1"/>
</dbReference>
<dbReference type="EMBL" id="JAGFOA010000001">
    <property type="protein sequence ID" value="MBO3662374.1"/>
    <property type="molecule type" value="Genomic_DNA"/>
</dbReference>
<evidence type="ECO:0000313" key="4">
    <source>
        <dbReference type="Proteomes" id="UP000680132"/>
    </source>
</evidence>
<dbReference type="InterPro" id="IPR036291">
    <property type="entry name" value="NAD(P)-bd_dom_sf"/>
</dbReference>
<protein>
    <submittedName>
        <fullName evidence="3">Gfo/Idh/MocA family oxidoreductase</fullName>
    </submittedName>
</protein>
<dbReference type="SUPFAM" id="SSF51735">
    <property type="entry name" value="NAD(P)-binding Rossmann-fold domains"/>
    <property type="match status" value="1"/>
</dbReference>
<gene>
    <name evidence="2" type="ORF">J5V96_02490</name>
    <name evidence="3" type="ORF">J5V96_12735</name>
</gene>
<dbReference type="AlphaFoldDB" id="A0A939TRP5"/>
<keyword evidence="4" id="KW-1185">Reference proteome</keyword>
<dbReference type="RefSeq" id="WP_208500056.1">
    <property type="nucleotide sequence ID" value="NZ_JAGFOA010000001.1"/>
</dbReference>